<dbReference type="OMA" id="SFHRDKP"/>
<evidence type="ECO:0000256" key="8">
    <source>
        <dbReference type="ARBA" id="ARBA00022946"/>
    </source>
</evidence>
<feature type="domain" description="Methionyl/Leucyl tRNA synthetase" evidence="17">
    <location>
        <begin position="431"/>
        <end position="752"/>
    </location>
</feature>
<dbReference type="GeneTree" id="ENSGT00550000075136"/>
<feature type="compositionally biased region" description="Low complexity" evidence="16">
    <location>
        <begin position="289"/>
        <end position="301"/>
    </location>
</feature>
<protein>
    <recommendedName>
        <fullName evidence="11">Methionine--tRNA ligase, mitochondrial</fullName>
        <ecNumber evidence="3">6.1.1.10</ecNumber>
    </recommendedName>
    <alternativeName>
        <fullName evidence="12">Methionyl-tRNA synthetase 2</fullName>
    </alternativeName>
    <alternativeName>
        <fullName evidence="13">Mitochondrial methionyl-tRNA synthetase</fullName>
    </alternativeName>
</protein>
<dbReference type="GO" id="GO:0006431">
    <property type="term" value="P:methionyl-tRNA aminoacylation"/>
    <property type="evidence" value="ECO:0007669"/>
    <property type="project" value="InterPro"/>
</dbReference>
<dbReference type="HOGENOM" id="CLU_009710_9_0_1"/>
<reference evidence="18 19" key="1">
    <citation type="journal article" date="2010" name="Nature">
        <title>The genome of a songbird.</title>
        <authorList>
            <person name="Warren W.C."/>
            <person name="Clayton D.F."/>
            <person name="Ellegren H."/>
            <person name="Arnold A.P."/>
            <person name="Hillier L.W."/>
            <person name="Kunstner A."/>
            <person name="Searle S."/>
            <person name="White S."/>
            <person name="Vilella A.J."/>
            <person name="Fairley S."/>
            <person name="Heger A."/>
            <person name="Kong L."/>
            <person name="Ponting C.P."/>
            <person name="Jarvis E.D."/>
            <person name="Mello C.V."/>
            <person name="Minx P."/>
            <person name="Lovell P."/>
            <person name="Velho T.A."/>
            <person name="Ferris M."/>
            <person name="Balakrishnan C.N."/>
            <person name="Sinha S."/>
            <person name="Blatti C."/>
            <person name="London S.E."/>
            <person name="Li Y."/>
            <person name="Lin Y.C."/>
            <person name="George J."/>
            <person name="Sweedler J."/>
            <person name="Southey B."/>
            <person name="Gunaratne P."/>
            <person name="Watson M."/>
            <person name="Nam K."/>
            <person name="Backstrom N."/>
            <person name="Smeds L."/>
            <person name="Nabholz B."/>
            <person name="Itoh Y."/>
            <person name="Whitney O."/>
            <person name="Pfenning A.R."/>
            <person name="Howard J."/>
            <person name="Volker M."/>
            <person name="Skinner B.M."/>
            <person name="Griffin D.K."/>
            <person name="Ye L."/>
            <person name="McLaren W.M."/>
            <person name="Flicek P."/>
            <person name="Quesada V."/>
            <person name="Velasco G."/>
            <person name="Lopez-Otin C."/>
            <person name="Puente X.S."/>
            <person name="Olender T."/>
            <person name="Lancet D."/>
            <person name="Smit A.F."/>
            <person name="Hubley R."/>
            <person name="Konkel M.K."/>
            <person name="Walker J.A."/>
            <person name="Batzer M.A."/>
            <person name="Gu W."/>
            <person name="Pollock D.D."/>
            <person name="Chen L."/>
            <person name="Cheng Z."/>
            <person name="Eichler E.E."/>
            <person name="Stapley J."/>
            <person name="Slate J."/>
            <person name="Ekblom R."/>
            <person name="Birkhead T."/>
            <person name="Burke T."/>
            <person name="Burt D."/>
            <person name="Scharff C."/>
            <person name="Adam I."/>
            <person name="Richard H."/>
            <person name="Sultan M."/>
            <person name="Soldatov A."/>
            <person name="Lehrach H."/>
            <person name="Edwards S.V."/>
            <person name="Yang S.P."/>
            <person name="Li X."/>
            <person name="Graves T."/>
            <person name="Fulton L."/>
            <person name="Nelson J."/>
            <person name="Chinwalla A."/>
            <person name="Hou S."/>
            <person name="Mardis E.R."/>
            <person name="Wilson R.K."/>
        </authorList>
    </citation>
    <scope>NUCLEOTIDE SEQUENCE [LARGE SCALE GENOMIC DNA]</scope>
</reference>
<dbReference type="Proteomes" id="UP000007754">
    <property type="component" value="Chromosome 4A"/>
</dbReference>
<dbReference type="GO" id="GO:0005759">
    <property type="term" value="C:mitochondrial matrix"/>
    <property type="evidence" value="ECO:0007669"/>
    <property type="project" value="UniProtKB-SubCell"/>
</dbReference>
<dbReference type="InterPro" id="IPR015413">
    <property type="entry name" value="Methionyl/Leucyl_tRNA_Synth"/>
</dbReference>
<evidence type="ECO:0000256" key="13">
    <source>
        <dbReference type="ARBA" id="ARBA00030331"/>
    </source>
</evidence>
<name>H0Z474_TAEGU</name>
<evidence type="ECO:0000256" key="5">
    <source>
        <dbReference type="ARBA" id="ARBA00022741"/>
    </source>
</evidence>
<feature type="compositionally biased region" description="Low complexity" evidence="16">
    <location>
        <begin position="271"/>
        <end position="282"/>
    </location>
</feature>
<dbReference type="AlphaFoldDB" id="H0Z474"/>
<keyword evidence="6 15" id="KW-0067">ATP-binding</keyword>
<reference evidence="18" key="2">
    <citation type="submission" date="2025-08" db="UniProtKB">
        <authorList>
            <consortium name="Ensembl"/>
        </authorList>
    </citation>
    <scope>IDENTIFICATION</scope>
</reference>
<dbReference type="FunFam" id="2.170.220.10:FF:000001">
    <property type="entry name" value="methionine--tRNA ligase, mitochondrial"/>
    <property type="match status" value="1"/>
</dbReference>
<dbReference type="Ensembl" id="ENSTGUT00000005421.2">
    <property type="protein sequence ID" value="ENSTGUP00000005368.2"/>
    <property type="gene ID" value="ENSTGUG00000005225.2"/>
</dbReference>
<keyword evidence="5 15" id="KW-0547">Nucleotide-binding</keyword>
<dbReference type="InterPro" id="IPR014758">
    <property type="entry name" value="Met-tRNA_synth"/>
</dbReference>
<evidence type="ECO:0000259" key="17">
    <source>
        <dbReference type="Pfam" id="PF09334"/>
    </source>
</evidence>
<evidence type="ECO:0000256" key="6">
    <source>
        <dbReference type="ARBA" id="ARBA00022840"/>
    </source>
</evidence>
<evidence type="ECO:0000256" key="7">
    <source>
        <dbReference type="ARBA" id="ARBA00022917"/>
    </source>
</evidence>
<keyword evidence="8" id="KW-0809">Transit peptide</keyword>
<accession>H0Z474</accession>
<dbReference type="PANTHER" id="PTHR43326">
    <property type="entry name" value="METHIONYL-TRNA SYNTHETASE"/>
    <property type="match status" value="1"/>
</dbReference>
<dbReference type="InterPro" id="IPR023457">
    <property type="entry name" value="Met-tRNA_synth_2"/>
</dbReference>
<comment type="subcellular location">
    <subcellularLocation>
        <location evidence="1">Mitochondrion matrix</location>
    </subcellularLocation>
</comment>
<dbReference type="CDD" id="cd07957">
    <property type="entry name" value="Anticodon_Ia_Met"/>
    <property type="match status" value="1"/>
</dbReference>
<dbReference type="STRING" id="59729.ENSTGUP00000005368"/>
<feature type="region of interest" description="Disordered" evidence="16">
    <location>
        <begin position="107"/>
        <end position="156"/>
    </location>
</feature>
<feature type="compositionally biased region" description="Low complexity" evidence="16">
    <location>
        <begin position="117"/>
        <end position="142"/>
    </location>
</feature>
<organism evidence="18 19">
    <name type="scientific">Taeniopygia guttata</name>
    <name type="common">Zebra finch</name>
    <name type="synonym">Poephila guttata</name>
    <dbReference type="NCBI Taxonomy" id="59729"/>
    <lineage>
        <taxon>Eukaryota</taxon>
        <taxon>Metazoa</taxon>
        <taxon>Chordata</taxon>
        <taxon>Craniata</taxon>
        <taxon>Vertebrata</taxon>
        <taxon>Euteleostomi</taxon>
        <taxon>Archelosauria</taxon>
        <taxon>Archosauria</taxon>
        <taxon>Dinosauria</taxon>
        <taxon>Saurischia</taxon>
        <taxon>Theropoda</taxon>
        <taxon>Coelurosauria</taxon>
        <taxon>Aves</taxon>
        <taxon>Neognathae</taxon>
        <taxon>Neoaves</taxon>
        <taxon>Telluraves</taxon>
        <taxon>Australaves</taxon>
        <taxon>Passeriformes</taxon>
        <taxon>Passeroidea</taxon>
        <taxon>Estrildidae</taxon>
        <taxon>Estrildinae</taxon>
        <taxon>Taeniopygia</taxon>
    </lineage>
</organism>
<evidence type="ECO:0000256" key="16">
    <source>
        <dbReference type="SAM" id="MobiDB-lite"/>
    </source>
</evidence>
<keyword evidence="4 15" id="KW-0436">Ligase</keyword>
<feature type="domain" description="Methionyl/Leucyl tRNA synthetase" evidence="17">
    <location>
        <begin position="349"/>
        <end position="384"/>
    </location>
</feature>
<keyword evidence="10 15" id="KW-0030">Aminoacyl-tRNA synthetase</keyword>
<dbReference type="SUPFAM" id="SSF52374">
    <property type="entry name" value="Nucleotidylyl transferase"/>
    <property type="match status" value="2"/>
</dbReference>
<dbReference type="PANTHER" id="PTHR43326:SF1">
    <property type="entry name" value="METHIONINE--TRNA LIGASE, MITOCHONDRIAL"/>
    <property type="match status" value="1"/>
</dbReference>
<sequence>MCIGGSNTFSRPLLSEDAPPAKAGARPGRAAGVVTPAPNSLCSYSSFHRDKPAARQKGHPRWKRADPGAGRSSCRHLPPHKPDEEQPWLSRCTAFDFSITTWRWRTTSGRPRSSLNGAMAGTAPSAAPSTADAPGRGLGSLHPHLHLPPPGVSKPRLTPACRHFFVTKTAAEPAAAEKRPRSQPAPGHSRCPEASAPPPPAPPPAAPRARPCPHPSRGMPAGPVPSANRAPGRDRPRAACRSGGNRARRAPVPVPVPVPVPALTRVGASPRRGAQGARQARAAAEHVAGPRSLGRGPAGPARPRRARASRRFRRIDGAAAAAADMWRPPRRLPRPLRRAATGGPGRRLLLSTPIFYANGPPHIGHLYSALLADALLRHRRLRAAGPARLCTGQRDPRSRPPPPGLTPSPRVPRPLCPRGAAGSGLSPRPLSVSGTDEHGLKIQQAAAAAGTEPAELCERVSGLFRQALTQAGVAYTDFTRTSEPRHRRAVRHFWGALRDGGVLYKGSYEGWYCTPEESFLPESQLAEGTDAQGRPCKVSLETGHEVHWTKEENYMFRLSAFRDPLQNWLRDNPRAIFPDPFYQCVLRWLDEDLPDLSVSRERNRLQWGIPVPNDPTQTIYVWVDALVNYLSVVGYPESHSAWWPAVHHVVGKDILKFHALYWPALLLAAGLEPPERILVHSHWTVRGQKMSKSLGNVVDPSVCVGQYGVDGFRYFLLRQGVPERDCDYYDEKVMKLVNSELADALGGLLNRSTASSINPSNTYPRFSEPCFPKVLDSREARGTGRACVEDYKLVAAVASLPAQVDSYFEGFQIYKALECIAQCVRQTNGFFQRHKPWKLDRRDAAEQLWLDTILHVTLECLRVYGTLLQPVVPHTADKLLSRLAVGPGERDLSGLTFLARYDGKPCPFEGRQLGPDTGILFHRLGKLETMKKRKQETQVPDKQLL</sequence>
<feature type="compositionally biased region" description="Low complexity" evidence="16">
    <location>
        <begin position="18"/>
        <end position="32"/>
    </location>
</feature>
<dbReference type="EC" id="6.1.1.10" evidence="3"/>
<keyword evidence="7 15" id="KW-0648">Protein biosynthesis</keyword>
<dbReference type="InParanoid" id="H0Z474"/>
<dbReference type="InterPro" id="IPR033911">
    <property type="entry name" value="MetRS_core"/>
</dbReference>
<dbReference type="SUPFAM" id="SSF47323">
    <property type="entry name" value="Anticodon-binding domain of a subclass of class I aminoacyl-tRNA synthetases"/>
    <property type="match status" value="1"/>
</dbReference>
<reference evidence="18" key="3">
    <citation type="submission" date="2025-09" db="UniProtKB">
        <authorList>
            <consortium name="Ensembl"/>
        </authorList>
    </citation>
    <scope>IDENTIFICATION</scope>
</reference>
<proteinExistence type="inferred from homology"/>
<evidence type="ECO:0000256" key="3">
    <source>
        <dbReference type="ARBA" id="ARBA00012838"/>
    </source>
</evidence>
<dbReference type="FunCoup" id="H0Z474">
    <property type="interactions" value="329"/>
</dbReference>
<evidence type="ECO:0000256" key="15">
    <source>
        <dbReference type="RuleBase" id="RU363039"/>
    </source>
</evidence>
<feature type="compositionally biased region" description="Pro residues" evidence="16">
    <location>
        <begin position="195"/>
        <end position="214"/>
    </location>
</feature>
<dbReference type="InterPro" id="IPR041872">
    <property type="entry name" value="Anticodon_Met"/>
</dbReference>
<comment type="catalytic activity">
    <reaction evidence="14">
        <text>tRNA(Met) + L-methionine + ATP = L-methionyl-tRNA(Met) + AMP + diphosphate</text>
        <dbReference type="Rhea" id="RHEA:13481"/>
        <dbReference type="Rhea" id="RHEA-COMP:9667"/>
        <dbReference type="Rhea" id="RHEA-COMP:9698"/>
        <dbReference type="ChEBI" id="CHEBI:30616"/>
        <dbReference type="ChEBI" id="CHEBI:33019"/>
        <dbReference type="ChEBI" id="CHEBI:57844"/>
        <dbReference type="ChEBI" id="CHEBI:78442"/>
        <dbReference type="ChEBI" id="CHEBI:78530"/>
        <dbReference type="ChEBI" id="CHEBI:456215"/>
        <dbReference type="EC" id="6.1.1.10"/>
    </reaction>
</comment>
<dbReference type="Gene3D" id="1.10.730.10">
    <property type="entry name" value="Isoleucyl-tRNA Synthetase, Domain 1"/>
    <property type="match status" value="1"/>
</dbReference>
<feature type="compositionally biased region" description="Pro residues" evidence="16">
    <location>
        <begin position="399"/>
        <end position="415"/>
    </location>
</feature>
<feature type="region of interest" description="Disordered" evidence="16">
    <location>
        <begin position="171"/>
        <end position="309"/>
    </location>
</feature>
<keyword evidence="19" id="KW-1185">Reference proteome</keyword>
<feature type="region of interest" description="Disordered" evidence="16">
    <location>
        <begin position="1"/>
        <end position="35"/>
    </location>
</feature>
<keyword evidence="9" id="KW-0496">Mitochondrion</keyword>
<evidence type="ECO:0000256" key="1">
    <source>
        <dbReference type="ARBA" id="ARBA00004305"/>
    </source>
</evidence>
<feature type="compositionally biased region" description="Polar residues" evidence="16">
    <location>
        <begin position="1"/>
        <end position="10"/>
    </location>
</feature>
<evidence type="ECO:0000256" key="4">
    <source>
        <dbReference type="ARBA" id="ARBA00022598"/>
    </source>
</evidence>
<evidence type="ECO:0000313" key="18">
    <source>
        <dbReference type="Ensembl" id="ENSTGUP00000005368.2"/>
    </source>
</evidence>
<dbReference type="Gene3D" id="2.170.220.10">
    <property type="match status" value="1"/>
</dbReference>
<gene>
    <name evidence="18" type="primary">MARS2</name>
</gene>
<evidence type="ECO:0000256" key="11">
    <source>
        <dbReference type="ARBA" id="ARBA00026124"/>
    </source>
</evidence>
<dbReference type="GO" id="GO:0005524">
    <property type="term" value="F:ATP binding"/>
    <property type="evidence" value="ECO:0007669"/>
    <property type="project" value="UniProtKB-KW"/>
</dbReference>
<evidence type="ECO:0000256" key="12">
    <source>
        <dbReference type="ARBA" id="ARBA00029831"/>
    </source>
</evidence>
<dbReference type="PRINTS" id="PR01041">
    <property type="entry name" value="TRNASYNTHMET"/>
</dbReference>
<dbReference type="GO" id="GO:0004825">
    <property type="term" value="F:methionine-tRNA ligase activity"/>
    <property type="evidence" value="ECO:0007669"/>
    <property type="project" value="UniProtKB-EC"/>
</dbReference>
<evidence type="ECO:0000256" key="2">
    <source>
        <dbReference type="ARBA" id="ARBA00005594"/>
    </source>
</evidence>
<feature type="compositionally biased region" description="Polar residues" evidence="16">
    <location>
        <begin position="107"/>
        <end position="116"/>
    </location>
</feature>
<dbReference type="Gene3D" id="3.40.50.620">
    <property type="entry name" value="HUPs"/>
    <property type="match status" value="2"/>
</dbReference>
<evidence type="ECO:0000256" key="10">
    <source>
        <dbReference type="ARBA" id="ARBA00023146"/>
    </source>
</evidence>
<dbReference type="FunFam" id="1.10.730.10:FF:000022">
    <property type="entry name" value="Methionyl-tRNA synthetase 2, mitochondrial"/>
    <property type="match status" value="1"/>
</dbReference>
<dbReference type="NCBIfam" id="TIGR00398">
    <property type="entry name" value="metG"/>
    <property type="match status" value="1"/>
</dbReference>
<evidence type="ECO:0000313" key="19">
    <source>
        <dbReference type="Proteomes" id="UP000007754"/>
    </source>
</evidence>
<dbReference type="Pfam" id="PF09334">
    <property type="entry name" value="tRNA-synt_1g"/>
    <property type="match status" value="2"/>
</dbReference>
<comment type="similarity">
    <text evidence="2 15">Belongs to the class-I aminoacyl-tRNA synthetase family.</text>
</comment>
<dbReference type="CDD" id="cd00814">
    <property type="entry name" value="MetRS_core"/>
    <property type="match status" value="1"/>
</dbReference>
<dbReference type="InterPro" id="IPR009080">
    <property type="entry name" value="tRNAsynth_Ia_anticodon-bd"/>
</dbReference>
<feature type="region of interest" description="Disordered" evidence="16">
    <location>
        <begin position="386"/>
        <end position="435"/>
    </location>
</feature>
<evidence type="ECO:0000256" key="14">
    <source>
        <dbReference type="ARBA" id="ARBA00047364"/>
    </source>
</evidence>
<evidence type="ECO:0000256" key="9">
    <source>
        <dbReference type="ARBA" id="ARBA00023128"/>
    </source>
</evidence>
<feature type="region of interest" description="Disordered" evidence="16">
    <location>
        <begin position="48"/>
        <end position="86"/>
    </location>
</feature>
<dbReference type="InterPro" id="IPR014729">
    <property type="entry name" value="Rossmann-like_a/b/a_fold"/>
</dbReference>